<dbReference type="EMBL" id="JAUFQH010000005">
    <property type="protein sequence ID" value="MDN3619401.1"/>
    <property type="molecule type" value="Genomic_DNA"/>
</dbReference>
<evidence type="ECO:0000313" key="2">
    <source>
        <dbReference type="Proteomes" id="UP001228636"/>
    </source>
</evidence>
<dbReference type="SUPFAM" id="SSF52540">
    <property type="entry name" value="P-loop containing nucleoside triphosphate hydrolases"/>
    <property type="match status" value="1"/>
</dbReference>
<evidence type="ECO:0008006" key="3">
    <source>
        <dbReference type="Google" id="ProtNLM"/>
    </source>
</evidence>
<gene>
    <name evidence="1" type="ORF">QWY81_08050</name>
</gene>
<sequence length="208" mass="24406">MSNQINFKKLFISKANELLMKREERCFELDEKNQFALDFFVSYFSNIEVFRKLGGKPYKGLFLYGKCGTGKSLFFETLEEVYKKYPKPLIRIKTIHTIELTSNVLNELSRPNQLASNDISIYEKNATGSIHFEELGAERKLNHFGNSINVMSDIIQLRYATSRRAKCLTFITSNLSLNDIRKQYGERVYDRMFEMFNFIEIPGDTRRK</sequence>
<dbReference type="RefSeq" id="WP_261973793.1">
    <property type="nucleotide sequence ID" value="NZ_CP103460.1"/>
</dbReference>
<organism evidence="1 2">
    <name type="scientific">Polaribacter sejongensis</name>
    <dbReference type="NCBI Taxonomy" id="985043"/>
    <lineage>
        <taxon>Bacteria</taxon>
        <taxon>Pseudomonadati</taxon>
        <taxon>Bacteroidota</taxon>
        <taxon>Flavobacteriia</taxon>
        <taxon>Flavobacteriales</taxon>
        <taxon>Flavobacteriaceae</taxon>
    </lineage>
</organism>
<protein>
    <recommendedName>
        <fullName evidence="3">Cell division protein ZapE</fullName>
    </recommendedName>
</protein>
<name>A0AAJ1QWC9_9FLAO</name>
<reference evidence="1 2" key="1">
    <citation type="journal article" date="2014" name="Int. J. Syst. Evol. Microbiol.">
        <title>Complete genome sequence of Corynebacterium casei LMG S-19264T (=DSM 44701T), isolated from a smear-ripened cheese.</title>
        <authorList>
            <consortium name="US DOE Joint Genome Institute (JGI-PGF)"/>
            <person name="Walter F."/>
            <person name="Albersmeier A."/>
            <person name="Kalinowski J."/>
            <person name="Ruckert C."/>
        </authorList>
    </citation>
    <scope>NUCLEOTIDE SEQUENCE [LARGE SCALE GENOMIC DNA]</scope>
    <source>
        <strain evidence="1 2">CECT 8670</strain>
    </source>
</reference>
<proteinExistence type="predicted"/>
<evidence type="ECO:0000313" key="1">
    <source>
        <dbReference type="EMBL" id="MDN3619401.1"/>
    </source>
</evidence>
<dbReference type="Gene3D" id="3.40.50.300">
    <property type="entry name" value="P-loop containing nucleotide triphosphate hydrolases"/>
    <property type="match status" value="1"/>
</dbReference>
<dbReference type="AlphaFoldDB" id="A0AAJ1QWC9"/>
<dbReference type="InterPro" id="IPR027417">
    <property type="entry name" value="P-loop_NTPase"/>
</dbReference>
<accession>A0AAJ1QWC9</accession>
<dbReference type="Proteomes" id="UP001228636">
    <property type="component" value="Unassembled WGS sequence"/>
</dbReference>
<comment type="caution">
    <text evidence="1">The sequence shown here is derived from an EMBL/GenBank/DDBJ whole genome shotgun (WGS) entry which is preliminary data.</text>
</comment>